<sequence length="24" mass="2926">KDNKLNVDFFTLFIRLIFDVKLLN</sequence>
<gene>
    <name evidence="1" type="ORF">EZS27_035877</name>
</gene>
<reference evidence="1" key="1">
    <citation type="submission" date="2019-03" db="EMBL/GenBank/DDBJ databases">
        <title>Single cell metagenomics reveals metabolic interactions within the superorganism composed of flagellate Streblomastix strix and complex community of Bacteroidetes bacteria on its surface.</title>
        <authorList>
            <person name="Treitli S.C."/>
            <person name="Kolisko M."/>
            <person name="Husnik F."/>
            <person name="Keeling P."/>
            <person name="Hampl V."/>
        </authorList>
    </citation>
    <scope>NUCLEOTIDE SEQUENCE</scope>
    <source>
        <strain evidence="1">STM</strain>
    </source>
</reference>
<comment type="caution">
    <text evidence="1">The sequence shown here is derived from an EMBL/GenBank/DDBJ whole genome shotgun (WGS) entry which is preliminary data.</text>
</comment>
<name>A0A5J4PWW2_9ZZZZ</name>
<dbReference type="AlphaFoldDB" id="A0A5J4PWW2"/>
<organism evidence="1">
    <name type="scientific">termite gut metagenome</name>
    <dbReference type="NCBI Taxonomy" id="433724"/>
    <lineage>
        <taxon>unclassified sequences</taxon>
        <taxon>metagenomes</taxon>
        <taxon>organismal metagenomes</taxon>
    </lineage>
</organism>
<accession>A0A5J4PWW2</accession>
<proteinExistence type="predicted"/>
<dbReference type="EMBL" id="SNRY01006107">
    <property type="protein sequence ID" value="KAA6313330.1"/>
    <property type="molecule type" value="Genomic_DNA"/>
</dbReference>
<feature type="non-terminal residue" evidence="1">
    <location>
        <position position="1"/>
    </location>
</feature>
<protein>
    <submittedName>
        <fullName evidence="1">Uncharacterized protein</fullName>
    </submittedName>
</protein>
<evidence type="ECO:0000313" key="1">
    <source>
        <dbReference type="EMBL" id="KAA6313330.1"/>
    </source>
</evidence>